<dbReference type="PROSITE" id="PS50206">
    <property type="entry name" value="RHODANESE_3"/>
    <property type="match status" value="1"/>
</dbReference>
<dbReference type="AlphaFoldDB" id="A0A840MQI9"/>
<feature type="domain" description="Rhodanese" evidence="1">
    <location>
        <begin position="16"/>
        <end position="98"/>
    </location>
</feature>
<evidence type="ECO:0000313" key="2">
    <source>
        <dbReference type="EMBL" id="MBB5018716.1"/>
    </source>
</evidence>
<dbReference type="PANTHER" id="PTHR43031:SF1">
    <property type="entry name" value="PYRIDINE NUCLEOTIDE-DISULPHIDE OXIDOREDUCTASE"/>
    <property type="match status" value="1"/>
</dbReference>
<dbReference type="Proteomes" id="UP000575898">
    <property type="component" value="Unassembled WGS sequence"/>
</dbReference>
<gene>
    <name evidence="2" type="ORF">HNQ59_002009</name>
</gene>
<dbReference type="InterPro" id="IPR050229">
    <property type="entry name" value="GlpE_sulfurtransferase"/>
</dbReference>
<proteinExistence type="predicted"/>
<dbReference type="SUPFAM" id="SSF52821">
    <property type="entry name" value="Rhodanese/Cell cycle control phosphatase"/>
    <property type="match status" value="1"/>
</dbReference>
<protein>
    <submittedName>
        <fullName evidence="2">Rhodanese-related sulfurtransferase</fullName>
    </submittedName>
</protein>
<reference evidence="2 3" key="1">
    <citation type="submission" date="2020-08" db="EMBL/GenBank/DDBJ databases">
        <title>Genomic Encyclopedia of Type Strains, Phase IV (KMG-IV): sequencing the most valuable type-strain genomes for metagenomic binning, comparative biology and taxonomic classification.</title>
        <authorList>
            <person name="Goeker M."/>
        </authorList>
    </citation>
    <scope>NUCLEOTIDE SEQUENCE [LARGE SCALE GENOMIC DNA]</scope>
    <source>
        <strain evidence="2 3">DSM 27165</strain>
    </source>
</reference>
<dbReference type="CDD" id="cd00158">
    <property type="entry name" value="RHOD"/>
    <property type="match status" value="1"/>
</dbReference>
<organism evidence="2 3">
    <name type="scientific">Chitinivorax tropicus</name>
    <dbReference type="NCBI Taxonomy" id="714531"/>
    <lineage>
        <taxon>Bacteria</taxon>
        <taxon>Pseudomonadati</taxon>
        <taxon>Pseudomonadota</taxon>
        <taxon>Betaproteobacteria</taxon>
        <taxon>Chitinivorax</taxon>
    </lineage>
</organism>
<dbReference type="PANTHER" id="PTHR43031">
    <property type="entry name" value="FAD-DEPENDENT OXIDOREDUCTASE"/>
    <property type="match status" value="1"/>
</dbReference>
<keyword evidence="2" id="KW-0808">Transferase</keyword>
<dbReference type="Pfam" id="PF00581">
    <property type="entry name" value="Rhodanese"/>
    <property type="match status" value="1"/>
</dbReference>
<dbReference type="RefSeq" id="WP_184038441.1">
    <property type="nucleotide sequence ID" value="NZ_JACHHY010000011.1"/>
</dbReference>
<name>A0A840MQI9_9PROT</name>
<dbReference type="SMART" id="SM00450">
    <property type="entry name" value="RHOD"/>
    <property type="match status" value="1"/>
</dbReference>
<dbReference type="Gene3D" id="3.40.250.10">
    <property type="entry name" value="Rhodanese-like domain"/>
    <property type="match status" value="1"/>
</dbReference>
<comment type="caution">
    <text evidence="2">The sequence shown here is derived from an EMBL/GenBank/DDBJ whole genome shotgun (WGS) entry which is preliminary data.</text>
</comment>
<keyword evidence="3" id="KW-1185">Reference proteome</keyword>
<evidence type="ECO:0000313" key="3">
    <source>
        <dbReference type="Proteomes" id="UP000575898"/>
    </source>
</evidence>
<dbReference type="InterPro" id="IPR036873">
    <property type="entry name" value="Rhodanese-like_dom_sf"/>
</dbReference>
<dbReference type="GO" id="GO:0016740">
    <property type="term" value="F:transferase activity"/>
    <property type="evidence" value="ECO:0007669"/>
    <property type="project" value="UniProtKB-KW"/>
</dbReference>
<sequence>MGDTSGFAGLTGCPLLPANTVLIDVRASCEYEAGHLPNAISLPIDDLRDLIREHYPDRNTPLVVYCRSGLRAARAEHILLSLGYHQVRNAGGILDPASLPAQE</sequence>
<accession>A0A840MQI9</accession>
<dbReference type="InterPro" id="IPR001763">
    <property type="entry name" value="Rhodanese-like_dom"/>
</dbReference>
<evidence type="ECO:0000259" key="1">
    <source>
        <dbReference type="PROSITE" id="PS50206"/>
    </source>
</evidence>
<dbReference type="EMBL" id="JACHHY010000011">
    <property type="protein sequence ID" value="MBB5018716.1"/>
    <property type="molecule type" value="Genomic_DNA"/>
</dbReference>